<dbReference type="Gene3D" id="3.40.50.1980">
    <property type="entry name" value="Nitrogenase molybdenum iron protein domain"/>
    <property type="match status" value="2"/>
</dbReference>
<dbReference type="InterPro" id="IPR002491">
    <property type="entry name" value="ABC_transptr_periplasmic_BD"/>
</dbReference>
<dbReference type="CDD" id="cd01143">
    <property type="entry name" value="YvrC"/>
    <property type="match status" value="1"/>
</dbReference>
<keyword evidence="7" id="KW-1185">Reference proteome</keyword>
<dbReference type="AlphaFoldDB" id="F4A149"/>
<protein>
    <submittedName>
        <fullName evidence="6">Periplasmic binding protein</fullName>
    </submittedName>
</protein>
<dbReference type="PANTHER" id="PTHR30535">
    <property type="entry name" value="VITAMIN B12-BINDING PROTEIN"/>
    <property type="match status" value="1"/>
</dbReference>
<feature type="domain" description="Fe/B12 periplasmic-binding" evidence="5">
    <location>
        <begin position="71"/>
        <end position="317"/>
    </location>
</feature>
<reference evidence="6 7" key="2">
    <citation type="journal article" date="2011" name="Stand. Genomic Sci.">
        <title>Complete genome sequence of Mahella australiensis type strain (50-1 BON).</title>
        <authorList>
            <person name="Sikorski J."/>
            <person name="Teshima H."/>
            <person name="Nolan M."/>
            <person name="Lucas S."/>
            <person name="Hammon N."/>
            <person name="Deshpande S."/>
            <person name="Cheng J.F."/>
            <person name="Pitluck S."/>
            <person name="Liolios K."/>
            <person name="Pagani I."/>
            <person name="Ivanova N."/>
            <person name="Huntemann M."/>
            <person name="Mavromatis K."/>
            <person name="Ovchinikova G."/>
            <person name="Pati A."/>
            <person name="Tapia R."/>
            <person name="Han C."/>
            <person name="Goodwin L."/>
            <person name="Chen A."/>
            <person name="Palaniappan K."/>
            <person name="Land M."/>
            <person name="Hauser L."/>
            <person name="Ngatchou-Djao O.D."/>
            <person name="Rohde M."/>
            <person name="Pukall R."/>
            <person name="Spring S."/>
            <person name="Abt B."/>
            <person name="Goker M."/>
            <person name="Detter J.C."/>
            <person name="Woyke T."/>
            <person name="Bristow J."/>
            <person name="Markowitz V."/>
            <person name="Hugenholtz P."/>
            <person name="Eisen J.A."/>
            <person name="Kyrpides N.C."/>
            <person name="Klenk H.P."/>
            <person name="Lapidus A."/>
        </authorList>
    </citation>
    <scope>NUCLEOTIDE SEQUENCE [LARGE SCALE GENOMIC DNA]</scope>
    <source>
        <strain evidence="7">DSM 15567 / CIP 107919 / 50-1 BON</strain>
    </source>
</reference>
<comment type="similarity">
    <text evidence="1">Belongs to the bacterial solute-binding protein 8 family.</text>
</comment>
<evidence type="ECO:0000256" key="2">
    <source>
        <dbReference type="ARBA" id="ARBA00022729"/>
    </source>
</evidence>
<dbReference type="PROSITE" id="PS51257">
    <property type="entry name" value="PROKAR_LIPOPROTEIN"/>
    <property type="match status" value="1"/>
</dbReference>
<reference evidence="7" key="1">
    <citation type="submission" date="2010-11" db="EMBL/GenBank/DDBJ databases">
        <title>The complete genome of Mahella australiensis DSM 15567.</title>
        <authorList>
            <consortium name="US DOE Joint Genome Institute (JGI-PGF)"/>
            <person name="Lucas S."/>
            <person name="Copeland A."/>
            <person name="Lapidus A."/>
            <person name="Bruce D."/>
            <person name="Goodwin L."/>
            <person name="Pitluck S."/>
            <person name="Kyrpides N."/>
            <person name="Mavromatis K."/>
            <person name="Pagani I."/>
            <person name="Ivanova N."/>
            <person name="Teshima H."/>
            <person name="Brettin T."/>
            <person name="Detter J.C."/>
            <person name="Han C."/>
            <person name="Tapia R."/>
            <person name="Land M."/>
            <person name="Hauser L."/>
            <person name="Markowitz V."/>
            <person name="Cheng J.-F."/>
            <person name="Hugenholtz P."/>
            <person name="Woyke T."/>
            <person name="Wu D."/>
            <person name="Spring S."/>
            <person name="Pukall R."/>
            <person name="Steenblock K."/>
            <person name="Schneider S."/>
            <person name="Klenk H.-P."/>
            <person name="Eisen J.A."/>
        </authorList>
    </citation>
    <scope>NUCLEOTIDE SEQUENCE [LARGE SCALE GENOMIC DNA]</scope>
    <source>
        <strain evidence="7">DSM 15567 / CIP 107919 / 50-1 BON</strain>
    </source>
</reference>
<dbReference type="OrthoDB" id="9787830at2"/>
<dbReference type="Proteomes" id="UP000008457">
    <property type="component" value="Chromosome"/>
</dbReference>
<dbReference type="RefSeq" id="WP_013780382.1">
    <property type="nucleotide sequence ID" value="NC_015520.1"/>
</dbReference>
<evidence type="ECO:0000259" key="5">
    <source>
        <dbReference type="PROSITE" id="PS50983"/>
    </source>
</evidence>
<sequence length="319" mass="34441">MKKLKRNLSILIVIIILALTACAGRQPADQPNASDAVGSSEQQAETPPAAYPVTVTDVKGRSVTIEKKPESIVSLTPSNTETLFALGLGDKIVGVDEYSNYPEQANAIKKVGDFNGPNIELITQLKPDLVVAGGYIQDEAIKKLEDIKIQVVSSEAAGLEELYQTIDVLGEATGTQQQAKQLVEKLKSNMKAIADKTTSLDKPKVYFNVDINGFFTAGKGTFISELIAMAGGTNVADDSEGYAQYSVEKIVEKNPDIIITTEHAGSPEDIKNIEALKSVNAVKNDKIYSLDADIVNRLGPRVDQALEQLARVIHPEIFE</sequence>
<feature type="region of interest" description="Disordered" evidence="3">
    <location>
        <begin position="28"/>
        <end position="52"/>
    </location>
</feature>
<evidence type="ECO:0000256" key="3">
    <source>
        <dbReference type="SAM" id="MobiDB-lite"/>
    </source>
</evidence>
<dbReference type="EMBL" id="CP002360">
    <property type="protein sequence ID" value="AEE95952.1"/>
    <property type="molecule type" value="Genomic_DNA"/>
</dbReference>
<name>F4A149_MAHA5</name>
<feature type="compositionally biased region" description="Polar residues" evidence="3">
    <location>
        <begin position="29"/>
        <end position="45"/>
    </location>
</feature>
<dbReference type="InterPro" id="IPR054828">
    <property type="entry name" value="Vit_B12_bind_prot"/>
</dbReference>
<evidence type="ECO:0000256" key="4">
    <source>
        <dbReference type="SAM" id="SignalP"/>
    </source>
</evidence>
<dbReference type="eggNOG" id="COG0614">
    <property type="taxonomic scope" value="Bacteria"/>
</dbReference>
<dbReference type="HOGENOM" id="CLU_038034_2_8_9"/>
<evidence type="ECO:0000313" key="7">
    <source>
        <dbReference type="Proteomes" id="UP000008457"/>
    </source>
</evidence>
<evidence type="ECO:0000256" key="1">
    <source>
        <dbReference type="ARBA" id="ARBA00008814"/>
    </source>
</evidence>
<feature type="signal peptide" evidence="4">
    <location>
        <begin position="1"/>
        <end position="23"/>
    </location>
</feature>
<dbReference type="SUPFAM" id="SSF53807">
    <property type="entry name" value="Helical backbone' metal receptor"/>
    <property type="match status" value="1"/>
</dbReference>
<dbReference type="InterPro" id="IPR050902">
    <property type="entry name" value="ABC_Transporter_SBP"/>
</dbReference>
<dbReference type="GO" id="GO:0071281">
    <property type="term" value="P:cellular response to iron ion"/>
    <property type="evidence" value="ECO:0007669"/>
    <property type="project" value="TreeGrafter"/>
</dbReference>
<gene>
    <name evidence="6" type="ordered locus">Mahau_0753</name>
</gene>
<accession>F4A149</accession>
<proteinExistence type="inferred from homology"/>
<feature type="chain" id="PRO_5003304229" evidence="4">
    <location>
        <begin position="24"/>
        <end position="319"/>
    </location>
</feature>
<dbReference type="PROSITE" id="PS50983">
    <property type="entry name" value="FE_B12_PBP"/>
    <property type="match status" value="1"/>
</dbReference>
<organism evidence="6 7">
    <name type="scientific">Mahella australiensis (strain DSM 15567 / CIP 107919 / 50-1 BON)</name>
    <dbReference type="NCBI Taxonomy" id="697281"/>
    <lineage>
        <taxon>Bacteria</taxon>
        <taxon>Bacillati</taxon>
        <taxon>Bacillota</taxon>
        <taxon>Clostridia</taxon>
        <taxon>Thermoanaerobacterales</taxon>
        <taxon>Thermoanaerobacterales Family IV. Incertae Sedis</taxon>
        <taxon>Mahella</taxon>
    </lineage>
</organism>
<dbReference type="STRING" id="697281.Mahau_0753"/>
<dbReference type="NCBIfam" id="NF038402">
    <property type="entry name" value="TroA_like"/>
    <property type="match status" value="1"/>
</dbReference>
<dbReference type="Pfam" id="PF01497">
    <property type="entry name" value="Peripla_BP_2"/>
    <property type="match status" value="1"/>
</dbReference>
<dbReference type="PANTHER" id="PTHR30535:SF34">
    <property type="entry name" value="MOLYBDATE-BINDING PROTEIN MOLA"/>
    <property type="match status" value="1"/>
</dbReference>
<evidence type="ECO:0000313" key="6">
    <source>
        <dbReference type="EMBL" id="AEE95952.1"/>
    </source>
</evidence>
<keyword evidence="2 4" id="KW-0732">Signal</keyword>
<dbReference type="KEGG" id="mas:Mahau_0753"/>